<dbReference type="InterPro" id="IPR022998">
    <property type="entry name" value="ThiamineP_synth_TenI"/>
</dbReference>
<evidence type="ECO:0000259" key="3">
    <source>
        <dbReference type="Pfam" id="PF02581"/>
    </source>
</evidence>
<dbReference type="SUPFAM" id="SSF51391">
    <property type="entry name" value="Thiamin phosphate synthase"/>
    <property type="match status" value="1"/>
</dbReference>
<evidence type="ECO:0000313" key="5">
    <source>
        <dbReference type="Proteomes" id="UP000271227"/>
    </source>
</evidence>
<dbReference type="PANTHER" id="PTHR20857:SF23">
    <property type="entry name" value="THIAMINE BIOSYNTHETIC BIFUNCTIONAL ENZYME"/>
    <property type="match status" value="1"/>
</dbReference>
<accession>A0A3M0C0E5</accession>
<dbReference type="AlphaFoldDB" id="A0A3M0C0E5"/>
<dbReference type="GO" id="GO:0009228">
    <property type="term" value="P:thiamine biosynthetic process"/>
    <property type="evidence" value="ECO:0007669"/>
    <property type="project" value="UniProtKB-KW"/>
</dbReference>
<dbReference type="PANTHER" id="PTHR20857">
    <property type="entry name" value="THIAMINE-PHOSPHATE PYROPHOSPHORYLASE"/>
    <property type="match status" value="1"/>
</dbReference>
<dbReference type="InterPro" id="IPR036206">
    <property type="entry name" value="ThiamineP_synth_sf"/>
</dbReference>
<proteinExistence type="predicted"/>
<keyword evidence="2" id="KW-0784">Thiamine biosynthesis</keyword>
<sequence>MVKPRASSSKLFAAVRPVRHRLARQAGADGVVFMTDRARVPDPCAVAARLPRGSWVIVRDYGWDQRAALARSLRAITRERRQCLLVAGDPLLAHRVAADGLHLPRWALADSRTRRAVRHFPLVTAACHDVHALTQAARLGVSAVLISPVFATGSHPGAATLGVHRFARLAHRSPVPVVALGGIDARTAVRLAGLPVAAIAAIGALADGD</sequence>
<evidence type="ECO:0000313" key="4">
    <source>
        <dbReference type="EMBL" id="RMB01810.1"/>
    </source>
</evidence>
<dbReference type="EMBL" id="REFR01000015">
    <property type="protein sequence ID" value="RMB01810.1"/>
    <property type="molecule type" value="Genomic_DNA"/>
</dbReference>
<reference evidence="4 5" key="1">
    <citation type="submission" date="2018-10" db="EMBL/GenBank/DDBJ databases">
        <title>Genomic Encyclopedia of Archaeal and Bacterial Type Strains, Phase II (KMG-II): from individual species to whole genera.</title>
        <authorList>
            <person name="Goeker M."/>
        </authorList>
    </citation>
    <scope>NUCLEOTIDE SEQUENCE [LARGE SCALE GENOMIC DNA]</scope>
    <source>
        <strain evidence="4 5">DSM 25217</strain>
    </source>
</reference>
<dbReference type="GO" id="GO:0004789">
    <property type="term" value="F:thiamine-phosphate diphosphorylase activity"/>
    <property type="evidence" value="ECO:0007669"/>
    <property type="project" value="TreeGrafter"/>
</dbReference>
<dbReference type="RefSeq" id="WP_121939974.1">
    <property type="nucleotide sequence ID" value="NZ_REFR01000015.1"/>
</dbReference>
<dbReference type="InterPro" id="IPR013785">
    <property type="entry name" value="Aldolase_TIM"/>
</dbReference>
<dbReference type="Pfam" id="PF02581">
    <property type="entry name" value="TMP-TENI"/>
    <property type="match status" value="1"/>
</dbReference>
<gene>
    <name evidence="4" type="ORF">BXY39_3317</name>
</gene>
<dbReference type="GO" id="GO:0005737">
    <property type="term" value="C:cytoplasm"/>
    <property type="evidence" value="ECO:0007669"/>
    <property type="project" value="TreeGrafter"/>
</dbReference>
<comment type="pathway">
    <text evidence="1">Cofactor biosynthesis; thiamine diphosphate biosynthesis.</text>
</comment>
<feature type="domain" description="Thiamine phosphate synthase/TenI" evidence="3">
    <location>
        <begin position="46"/>
        <end position="205"/>
    </location>
</feature>
<evidence type="ECO:0000256" key="1">
    <source>
        <dbReference type="ARBA" id="ARBA00004948"/>
    </source>
</evidence>
<protein>
    <submittedName>
        <fullName evidence="4">Thiamine-phosphate pyrophosphorylase</fullName>
    </submittedName>
</protein>
<dbReference type="OrthoDB" id="8446047at2"/>
<organism evidence="4 5">
    <name type="scientific">Eilatimonas milleporae</name>
    <dbReference type="NCBI Taxonomy" id="911205"/>
    <lineage>
        <taxon>Bacteria</taxon>
        <taxon>Pseudomonadati</taxon>
        <taxon>Pseudomonadota</taxon>
        <taxon>Alphaproteobacteria</taxon>
        <taxon>Kordiimonadales</taxon>
        <taxon>Kordiimonadaceae</taxon>
        <taxon>Eilatimonas</taxon>
    </lineage>
</organism>
<evidence type="ECO:0000256" key="2">
    <source>
        <dbReference type="ARBA" id="ARBA00022977"/>
    </source>
</evidence>
<dbReference type="Proteomes" id="UP000271227">
    <property type="component" value="Unassembled WGS sequence"/>
</dbReference>
<keyword evidence="5" id="KW-1185">Reference proteome</keyword>
<dbReference type="InParanoid" id="A0A3M0C0E5"/>
<dbReference type="Gene3D" id="3.20.20.70">
    <property type="entry name" value="Aldolase class I"/>
    <property type="match status" value="1"/>
</dbReference>
<comment type="caution">
    <text evidence="4">The sequence shown here is derived from an EMBL/GenBank/DDBJ whole genome shotgun (WGS) entry which is preliminary data.</text>
</comment>
<name>A0A3M0C0E5_9PROT</name>
<dbReference type="CDD" id="cd00564">
    <property type="entry name" value="TMP_TenI"/>
    <property type="match status" value="1"/>
</dbReference>